<feature type="transmembrane region" description="Helical" evidence="2">
    <location>
        <begin position="302"/>
        <end position="323"/>
    </location>
</feature>
<evidence type="ECO:0000256" key="1">
    <source>
        <dbReference type="SAM" id="MobiDB-lite"/>
    </source>
</evidence>
<feature type="transmembrane region" description="Helical" evidence="2">
    <location>
        <begin position="28"/>
        <end position="46"/>
    </location>
</feature>
<sequence>MSAVALSLGAACLVMLSSDQNRRRRFLLAAGALWVFEEAIAVLGVVKFGRRPSTVRLSTSALNDGAFNRLEYSTASFSSASVDYHPAYPAPPSRSCSPYAPQRVPASSDASLTSNSRLGAVVSPHRRRFCPTAVGFVPPPSAFRHLTDDAPFPSRFDKIAQQHHLSSCAPRALLDFLALRMIPHLTPPASASPPAIHFVPSPPRAPLLSPARTAGSAPAAVASAKFLSVYDTPNTAPTFRRTTPSSTVILVAALATLDAAIINFNSVIASTAAAVAFPTIVVAFTTAVVAFTTAVVAFTTIVVAFTTAVVAFTAVVTALTTVASPAHPNKTISHSPPSSPLSPLSSSLPPPSSTAVVVASTGTAAAFSLIAATHHALTVSFTRPSASGLQPPSTLETPLPSFPINDNGGGADVGYGGNLTGTGRKRHT</sequence>
<organism evidence="3 4">
    <name type="scientific">Favolaschia claudopus</name>
    <dbReference type="NCBI Taxonomy" id="2862362"/>
    <lineage>
        <taxon>Eukaryota</taxon>
        <taxon>Fungi</taxon>
        <taxon>Dikarya</taxon>
        <taxon>Basidiomycota</taxon>
        <taxon>Agaricomycotina</taxon>
        <taxon>Agaricomycetes</taxon>
        <taxon>Agaricomycetidae</taxon>
        <taxon>Agaricales</taxon>
        <taxon>Marasmiineae</taxon>
        <taxon>Mycenaceae</taxon>
        <taxon>Favolaschia</taxon>
    </lineage>
</organism>
<evidence type="ECO:0000313" key="3">
    <source>
        <dbReference type="EMBL" id="KAK7006136.1"/>
    </source>
</evidence>
<dbReference type="EMBL" id="JAWWNJ010000076">
    <property type="protein sequence ID" value="KAK7006136.1"/>
    <property type="molecule type" value="Genomic_DNA"/>
</dbReference>
<keyword evidence="2" id="KW-1133">Transmembrane helix</keyword>
<evidence type="ECO:0000256" key="2">
    <source>
        <dbReference type="SAM" id="Phobius"/>
    </source>
</evidence>
<feature type="transmembrane region" description="Helical" evidence="2">
    <location>
        <begin position="275"/>
        <end position="295"/>
    </location>
</feature>
<feature type="transmembrane region" description="Helical" evidence="2">
    <location>
        <begin position="248"/>
        <end position="269"/>
    </location>
</feature>
<gene>
    <name evidence="3" type="ORF">R3P38DRAFT_3214195</name>
</gene>
<keyword evidence="4" id="KW-1185">Reference proteome</keyword>
<keyword evidence="2" id="KW-0812">Transmembrane</keyword>
<proteinExistence type="predicted"/>
<dbReference type="AlphaFoldDB" id="A0AAW0AAC2"/>
<keyword evidence="2" id="KW-0472">Membrane</keyword>
<protein>
    <submittedName>
        <fullName evidence="3">Uncharacterized protein</fullName>
    </submittedName>
</protein>
<dbReference type="Proteomes" id="UP001362999">
    <property type="component" value="Unassembled WGS sequence"/>
</dbReference>
<name>A0AAW0AAC2_9AGAR</name>
<evidence type="ECO:0000313" key="4">
    <source>
        <dbReference type="Proteomes" id="UP001362999"/>
    </source>
</evidence>
<comment type="caution">
    <text evidence="3">The sequence shown here is derived from an EMBL/GenBank/DDBJ whole genome shotgun (WGS) entry which is preliminary data.</text>
</comment>
<reference evidence="3 4" key="1">
    <citation type="journal article" date="2024" name="J Genomics">
        <title>Draft genome sequencing and assembly of Favolaschia claudopus CIRM-BRFM 2984 isolated from oak limbs.</title>
        <authorList>
            <person name="Navarro D."/>
            <person name="Drula E."/>
            <person name="Chaduli D."/>
            <person name="Cazenave R."/>
            <person name="Ahrendt S."/>
            <person name="Wang J."/>
            <person name="Lipzen A."/>
            <person name="Daum C."/>
            <person name="Barry K."/>
            <person name="Grigoriev I.V."/>
            <person name="Favel A."/>
            <person name="Rosso M.N."/>
            <person name="Martin F."/>
        </authorList>
    </citation>
    <scope>NUCLEOTIDE SEQUENCE [LARGE SCALE GENOMIC DNA]</scope>
    <source>
        <strain evidence="3 4">CIRM-BRFM 2984</strain>
    </source>
</reference>
<feature type="region of interest" description="Disordered" evidence="1">
    <location>
        <begin position="326"/>
        <end position="347"/>
    </location>
</feature>
<feature type="region of interest" description="Disordered" evidence="1">
    <location>
        <begin position="407"/>
        <end position="428"/>
    </location>
</feature>
<feature type="compositionally biased region" description="Gly residues" evidence="1">
    <location>
        <begin position="407"/>
        <end position="420"/>
    </location>
</feature>
<accession>A0AAW0AAC2</accession>